<dbReference type="InterPro" id="IPR002023">
    <property type="entry name" value="NuoE-like"/>
</dbReference>
<evidence type="ECO:0000256" key="2">
    <source>
        <dbReference type="ARBA" id="ARBA00022714"/>
    </source>
</evidence>
<dbReference type="InterPro" id="IPR036249">
    <property type="entry name" value="Thioredoxin-like_sf"/>
</dbReference>
<evidence type="ECO:0000256" key="6">
    <source>
        <dbReference type="ARBA" id="ARBA00034078"/>
    </source>
</evidence>
<comment type="caution">
    <text evidence="8">The sequence shown here is derived from an EMBL/GenBank/DDBJ whole genome shotgun (WGS) entry which is preliminary data.</text>
</comment>
<feature type="binding site" evidence="7">
    <location>
        <position position="83"/>
    </location>
    <ligand>
        <name>[2Fe-2S] cluster</name>
        <dbReference type="ChEBI" id="CHEBI:190135"/>
    </ligand>
</feature>
<dbReference type="SUPFAM" id="SSF52833">
    <property type="entry name" value="Thioredoxin-like"/>
    <property type="match status" value="1"/>
</dbReference>
<reference evidence="8 9" key="1">
    <citation type="journal article" date="2015" name="Microbiome">
        <title>Genomic resolution of linkages in carbon, nitrogen, and sulfur cycling among widespread estuary sediment bacteria.</title>
        <authorList>
            <person name="Baker B.J."/>
            <person name="Lazar C.S."/>
            <person name="Teske A.P."/>
            <person name="Dick G.J."/>
        </authorList>
    </citation>
    <scope>NUCLEOTIDE SEQUENCE [LARGE SCALE GENOMIC DNA]</scope>
    <source>
        <strain evidence="8">SM23_60</strain>
    </source>
</reference>
<evidence type="ECO:0000313" key="9">
    <source>
        <dbReference type="Proteomes" id="UP000051096"/>
    </source>
</evidence>
<comment type="similarity">
    <text evidence="1">Belongs to the complex I 24 kDa subunit family.</text>
</comment>
<feature type="binding site" evidence="7">
    <location>
        <position position="78"/>
    </location>
    <ligand>
        <name>[2Fe-2S] cluster</name>
        <dbReference type="ChEBI" id="CHEBI:190135"/>
    </ligand>
</feature>
<dbReference type="PIRSF" id="PIRSF000216">
    <property type="entry name" value="NADH_DH_24kDa"/>
    <property type="match status" value="1"/>
</dbReference>
<evidence type="ECO:0000256" key="3">
    <source>
        <dbReference type="ARBA" id="ARBA00022723"/>
    </source>
</evidence>
<sequence length="157" mass="17642">MDVMTEKIESILRKYDYRSANIIQILQDIQSLYRYLPRELLLAVSQRLKMPLNNIYSIATFYTAFSLNPRGKHLCTVCMGTACHVRGAPGVLSRLEERLKITSGATTEDKLFTLETVNCLGACALAPIVVIDGHYYGQTTVNKVDTLINTYNDEESS</sequence>
<dbReference type="GO" id="GO:0016491">
    <property type="term" value="F:oxidoreductase activity"/>
    <property type="evidence" value="ECO:0007669"/>
    <property type="project" value="InterPro"/>
</dbReference>
<feature type="binding site" evidence="7">
    <location>
        <position position="123"/>
    </location>
    <ligand>
        <name>[2Fe-2S] cluster</name>
        <dbReference type="ChEBI" id="CHEBI:190135"/>
    </ligand>
</feature>
<evidence type="ECO:0000313" key="8">
    <source>
        <dbReference type="EMBL" id="KPK68695.1"/>
    </source>
</evidence>
<comment type="cofactor">
    <cofactor evidence="6">
        <name>[2Fe-2S] cluster</name>
        <dbReference type="ChEBI" id="CHEBI:190135"/>
    </cofactor>
</comment>
<dbReference type="AlphaFoldDB" id="A0A0S8G6L5"/>
<keyword evidence="2 7" id="KW-0001">2Fe-2S</keyword>
<comment type="cofactor">
    <cofactor evidence="7">
        <name>[2Fe-2S] cluster</name>
        <dbReference type="ChEBI" id="CHEBI:190135"/>
    </cofactor>
    <text evidence="7">Binds 1 [2Fe-2S] cluster.</text>
</comment>
<evidence type="ECO:0000256" key="5">
    <source>
        <dbReference type="ARBA" id="ARBA00023014"/>
    </source>
</evidence>
<evidence type="ECO:0000256" key="7">
    <source>
        <dbReference type="PIRSR" id="PIRSR000216-1"/>
    </source>
</evidence>
<dbReference type="Pfam" id="PF01257">
    <property type="entry name" value="2Fe-2S_thioredx"/>
    <property type="match status" value="1"/>
</dbReference>
<name>A0A0S8G6L5_UNCW3</name>
<dbReference type="PROSITE" id="PS01099">
    <property type="entry name" value="COMPLEX1_24K"/>
    <property type="match status" value="1"/>
</dbReference>
<dbReference type="EMBL" id="LJUO01000156">
    <property type="protein sequence ID" value="KPK68695.1"/>
    <property type="molecule type" value="Genomic_DNA"/>
</dbReference>
<gene>
    <name evidence="8" type="ORF">AMJ87_11520</name>
</gene>
<dbReference type="InterPro" id="IPR041921">
    <property type="entry name" value="NuoE_N"/>
</dbReference>
<dbReference type="PANTHER" id="PTHR43342">
    <property type="entry name" value="NADH-QUINONE OXIDOREDUCTASE, E SUBUNIT"/>
    <property type="match status" value="1"/>
</dbReference>
<feature type="binding site" evidence="7">
    <location>
        <position position="119"/>
    </location>
    <ligand>
        <name>[2Fe-2S] cluster</name>
        <dbReference type="ChEBI" id="CHEBI:190135"/>
    </ligand>
</feature>
<dbReference type="Gene3D" id="1.10.10.1590">
    <property type="entry name" value="NADH-quinone oxidoreductase subunit E"/>
    <property type="match status" value="1"/>
</dbReference>
<dbReference type="InterPro" id="IPR042128">
    <property type="entry name" value="NuoE_dom"/>
</dbReference>
<dbReference type="GO" id="GO:0051537">
    <property type="term" value="F:2 iron, 2 sulfur cluster binding"/>
    <property type="evidence" value="ECO:0007669"/>
    <property type="project" value="UniProtKB-KW"/>
</dbReference>
<dbReference type="CDD" id="cd03064">
    <property type="entry name" value="TRX_Fd_NuoE"/>
    <property type="match status" value="1"/>
</dbReference>
<evidence type="ECO:0000256" key="4">
    <source>
        <dbReference type="ARBA" id="ARBA00023004"/>
    </source>
</evidence>
<dbReference type="Gene3D" id="3.40.30.10">
    <property type="entry name" value="Glutaredoxin"/>
    <property type="match status" value="1"/>
</dbReference>
<keyword evidence="4 7" id="KW-0408">Iron</keyword>
<organism evidence="8 9">
    <name type="scientific">candidate division WOR_3 bacterium SM23_60</name>
    <dbReference type="NCBI Taxonomy" id="1703780"/>
    <lineage>
        <taxon>Bacteria</taxon>
        <taxon>Bacteria division WOR-3</taxon>
    </lineage>
</organism>
<dbReference type="PANTHER" id="PTHR43342:SF1">
    <property type="entry name" value="BIFURCATING [FEFE] HYDROGENASE GAMMA SUBUNIT"/>
    <property type="match status" value="1"/>
</dbReference>
<protein>
    <recommendedName>
        <fullName evidence="10">Hydrogenase</fullName>
    </recommendedName>
</protein>
<accession>A0A0S8G6L5</accession>
<keyword evidence="3 7" id="KW-0479">Metal-binding</keyword>
<dbReference type="InterPro" id="IPR028431">
    <property type="entry name" value="NADP_DH_HndA-like"/>
</dbReference>
<dbReference type="GO" id="GO:0046872">
    <property type="term" value="F:metal ion binding"/>
    <property type="evidence" value="ECO:0007669"/>
    <property type="project" value="UniProtKB-KW"/>
</dbReference>
<evidence type="ECO:0008006" key="10">
    <source>
        <dbReference type="Google" id="ProtNLM"/>
    </source>
</evidence>
<proteinExistence type="inferred from homology"/>
<evidence type="ECO:0000256" key="1">
    <source>
        <dbReference type="ARBA" id="ARBA00010643"/>
    </source>
</evidence>
<dbReference type="Proteomes" id="UP000051096">
    <property type="component" value="Unassembled WGS sequence"/>
</dbReference>
<keyword evidence="5 7" id="KW-0411">Iron-sulfur</keyword>